<name>A0AAW0ATJ2_9AGAR</name>
<sequence length="399" mass="43218">MAILVVNAFGTPAPALGLVNFLPSNQSLPPGHIKATSYPSFHRNETIKSSALPHIKIPWTLAEDAADTFSLPSHDLSARTLTQTPSLHQPRFLAPTARRVARPSPAVRETQAWCLQRISDSSSFPSTSGRRRCLDSSAALESFGVIKFPSPRNLPLNSYQTSLYRGLLSLISISTAAQSCSPYITPPRVTQSTSGLKPSDQFCFALNTVSILRGLWTPLPLIFVTNTTYSSYAFASPRTLSSAPTQYDFGCLNPLPPERSFNLSIRTHGLRPGRLMRSPTKLSSPHLQPACLSFHPAHCNSSLQGLNCALTRHLHHQSFVVTRMRGLVCRNQRLQCIAAARRYRISATHSIPASCTRDICVGVGHLSCIQTGNASGLASPSTLDYVSKSEESSVAAGGL</sequence>
<keyword evidence="2" id="KW-1185">Reference proteome</keyword>
<dbReference type="Proteomes" id="UP001362999">
    <property type="component" value="Unassembled WGS sequence"/>
</dbReference>
<dbReference type="EMBL" id="JAWWNJ010000049">
    <property type="protein sequence ID" value="KAK7016818.1"/>
    <property type="molecule type" value="Genomic_DNA"/>
</dbReference>
<comment type="caution">
    <text evidence="1">The sequence shown here is derived from an EMBL/GenBank/DDBJ whole genome shotgun (WGS) entry which is preliminary data.</text>
</comment>
<organism evidence="1 2">
    <name type="scientific">Favolaschia claudopus</name>
    <dbReference type="NCBI Taxonomy" id="2862362"/>
    <lineage>
        <taxon>Eukaryota</taxon>
        <taxon>Fungi</taxon>
        <taxon>Dikarya</taxon>
        <taxon>Basidiomycota</taxon>
        <taxon>Agaricomycotina</taxon>
        <taxon>Agaricomycetes</taxon>
        <taxon>Agaricomycetidae</taxon>
        <taxon>Agaricales</taxon>
        <taxon>Marasmiineae</taxon>
        <taxon>Mycenaceae</taxon>
        <taxon>Favolaschia</taxon>
    </lineage>
</organism>
<dbReference type="AlphaFoldDB" id="A0AAW0ATJ2"/>
<gene>
    <name evidence="1" type="ORF">R3P38DRAFT_3202023</name>
</gene>
<accession>A0AAW0ATJ2</accession>
<proteinExistence type="predicted"/>
<evidence type="ECO:0000313" key="1">
    <source>
        <dbReference type="EMBL" id="KAK7016818.1"/>
    </source>
</evidence>
<reference evidence="1 2" key="1">
    <citation type="journal article" date="2024" name="J Genomics">
        <title>Draft genome sequencing and assembly of Favolaschia claudopus CIRM-BRFM 2984 isolated from oak limbs.</title>
        <authorList>
            <person name="Navarro D."/>
            <person name="Drula E."/>
            <person name="Chaduli D."/>
            <person name="Cazenave R."/>
            <person name="Ahrendt S."/>
            <person name="Wang J."/>
            <person name="Lipzen A."/>
            <person name="Daum C."/>
            <person name="Barry K."/>
            <person name="Grigoriev I.V."/>
            <person name="Favel A."/>
            <person name="Rosso M.N."/>
            <person name="Martin F."/>
        </authorList>
    </citation>
    <scope>NUCLEOTIDE SEQUENCE [LARGE SCALE GENOMIC DNA]</scope>
    <source>
        <strain evidence="1 2">CIRM-BRFM 2984</strain>
    </source>
</reference>
<evidence type="ECO:0000313" key="2">
    <source>
        <dbReference type="Proteomes" id="UP001362999"/>
    </source>
</evidence>
<protein>
    <submittedName>
        <fullName evidence="1">Uncharacterized protein</fullName>
    </submittedName>
</protein>